<name>A0A2M6R9H6_9BACT</name>
<evidence type="ECO:0000313" key="1">
    <source>
        <dbReference type="EMBL" id="PIS07136.1"/>
    </source>
</evidence>
<protein>
    <submittedName>
        <fullName evidence="1">Uncharacterized protein</fullName>
    </submittedName>
</protein>
<dbReference type="EMBL" id="PEZX01000015">
    <property type="protein sequence ID" value="PIS07136.1"/>
    <property type="molecule type" value="Genomic_DNA"/>
</dbReference>
<reference evidence="2" key="1">
    <citation type="submission" date="2017-09" db="EMBL/GenBank/DDBJ databases">
        <title>Depth-based differentiation of microbial function through sediment-hosted aquifers and enrichment of novel symbionts in the deep terrestrial subsurface.</title>
        <authorList>
            <person name="Probst A.J."/>
            <person name="Ladd B."/>
            <person name="Jarett J.K."/>
            <person name="Geller-Mcgrath D.E."/>
            <person name="Sieber C.M.K."/>
            <person name="Emerson J.B."/>
            <person name="Anantharaman K."/>
            <person name="Thomas B.C."/>
            <person name="Malmstrom R."/>
            <person name="Stieglmeier M."/>
            <person name="Klingl A."/>
            <person name="Woyke T."/>
            <person name="Ryan C.M."/>
            <person name="Banfield J.F."/>
        </authorList>
    </citation>
    <scope>NUCLEOTIDE SEQUENCE [LARGE SCALE GENOMIC DNA]</scope>
</reference>
<evidence type="ECO:0000313" key="2">
    <source>
        <dbReference type="Proteomes" id="UP000231162"/>
    </source>
</evidence>
<proteinExistence type="predicted"/>
<gene>
    <name evidence="1" type="ORF">COT79_01010</name>
</gene>
<organism evidence="1 2">
    <name type="scientific">Candidatus Berkelbacteria bacterium CG10_big_fil_rev_8_21_14_0_10_43_14</name>
    <dbReference type="NCBI Taxonomy" id="1974515"/>
    <lineage>
        <taxon>Bacteria</taxon>
        <taxon>Candidatus Berkelbacteria</taxon>
    </lineage>
</organism>
<sequence length="369" mass="41676">MAQDSQVIVGQWWCVGSFPEDHTRTYGPETGNLCDTHQGVDGEVDWSMAPMEWATEWVKNLAARFAELGQRTEHCSAFARSTLVVPEPTWVRFCLEYDDALRMWVNGTLLYEGLDYRWIGYGQDTVEIHLPKGESTVILQVLQGEEAWGFTFDVEAIDDPPVSAVMIDELARENEELRQVREGAQARERALGDEIAVLERKLEDAHHHIKVREEDGPSWDLVNDCIYELSRTALAVVGFGRMPAKDQEKIRDINRAFRNNEIEADSVRDAIIEARRLIKEAVPCIRFVGGFGYGERQQTTQNPAYEQALVETMEIARKCGYVDAVSADTEDINTFARQLATAEAADKERVKNAAQMLFTSAVTNLKAIQ</sequence>
<dbReference type="Proteomes" id="UP000231162">
    <property type="component" value="Unassembled WGS sequence"/>
</dbReference>
<dbReference type="AlphaFoldDB" id="A0A2M6R9H6"/>
<comment type="caution">
    <text evidence="1">The sequence shown here is derived from an EMBL/GenBank/DDBJ whole genome shotgun (WGS) entry which is preliminary data.</text>
</comment>
<accession>A0A2M6R9H6</accession>